<dbReference type="CDD" id="cd06170">
    <property type="entry name" value="LuxR_C_like"/>
    <property type="match status" value="1"/>
</dbReference>
<evidence type="ECO:0000256" key="2">
    <source>
        <dbReference type="ARBA" id="ARBA00023015"/>
    </source>
</evidence>
<dbReference type="InterPro" id="IPR016032">
    <property type="entry name" value="Sig_transdc_resp-reg_C-effctor"/>
</dbReference>
<dbReference type="Proteomes" id="UP000035444">
    <property type="component" value="Unassembled WGS sequence"/>
</dbReference>
<keyword evidence="3" id="KW-0238">DNA-binding</keyword>
<dbReference type="PROSITE" id="PS50110">
    <property type="entry name" value="RESPONSE_REGULATORY"/>
    <property type="match status" value="1"/>
</dbReference>
<dbReference type="PROSITE" id="PS00622">
    <property type="entry name" value="HTH_LUXR_1"/>
    <property type="match status" value="1"/>
</dbReference>
<evidence type="ECO:0000256" key="1">
    <source>
        <dbReference type="ARBA" id="ARBA00022553"/>
    </source>
</evidence>
<dbReference type="STRING" id="1489064.WH96_17195"/>
<evidence type="ECO:0000256" key="4">
    <source>
        <dbReference type="ARBA" id="ARBA00023163"/>
    </source>
</evidence>
<keyword evidence="2" id="KW-0805">Transcription regulation</keyword>
<dbReference type="Gene3D" id="3.40.50.2300">
    <property type="match status" value="1"/>
</dbReference>
<accession>A0A0H2MS99</accession>
<feature type="modified residue" description="4-aspartylphosphate" evidence="5">
    <location>
        <position position="60"/>
    </location>
</feature>
<dbReference type="RefSeq" id="WP_047765471.1">
    <property type="nucleotide sequence ID" value="NZ_LAQL01000014.1"/>
</dbReference>
<keyword evidence="4" id="KW-0804">Transcription</keyword>
<evidence type="ECO:0000256" key="3">
    <source>
        <dbReference type="ARBA" id="ARBA00023125"/>
    </source>
</evidence>
<dbReference type="GO" id="GO:0000160">
    <property type="term" value="P:phosphorelay signal transduction system"/>
    <property type="evidence" value="ECO:0007669"/>
    <property type="project" value="InterPro"/>
</dbReference>
<sequence length="213" mass="23528">MTNEKTVISVLLSDDHPLVRDGLRSCLELYDNIEVIGEATTGAEALAKAEELRPDVVLMDINMPELNGLDATEIFAEKYPEIKLLILSMHNNREYISSALRYGARGYVLKDVPSQEVVAAIEAVHLGGTYFSSGVSKILMSYQDNDVEGPLTTREQTILLLLAEGKSNKHVALELDISVRTVETHRKNIKRKLDINSTAGLTRYAIENGLLSS</sequence>
<dbReference type="PROSITE" id="PS50043">
    <property type="entry name" value="HTH_LUXR_2"/>
    <property type="match status" value="1"/>
</dbReference>
<name>A0A0H2MS99_9PROT</name>
<gene>
    <name evidence="8" type="ORF">WH96_17195</name>
</gene>
<dbReference type="SMART" id="SM00421">
    <property type="entry name" value="HTH_LUXR"/>
    <property type="match status" value="1"/>
</dbReference>
<dbReference type="PANTHER" id="PTHR43214">
    <property type="entry name" value="TWO-COMPONENT RESPONSE REGULATOR"/>
    <property type="match status" value="1"/>
</dbReference>
<dbReference type="EMBL" id="LAQL01000014">
    <property type="protein sequence ID" value="KLN59495.1"/>
    <property type="molecule type" value="Genomic_DNA"/>
</dbReference>
<keyword evidence="1 5" id="KW-0597">Phosphoprotein</keyword>
<dbReference type="PANTHER" id="PTHR43214:SF41">
    <property type="entry name" value="NITRATE_NITRITE RESPONSE REGULATOR PROTEIN NARP"/>
    <property type="match status" value="1"/>
</dbReference>
<feature type="domain" description="HTH luxR-type" evidence="6">
    <location>
        <begin position="144"/>
        <end position="209"/>
    </location>
</feature>
<proteinExistence type="predicted"/>
<dbReference type="PRINTS" id="PR00038">
    <property type="entry name" value="HTHLUXR"/>
</dbReference>
<dbReference type="InterPro" id="IPR011006">
    <property type="entry name" value="CheY-like_superfamily"/>
</dbReference>
<dbReference type="Pfam" id="PF00072">
    <property type="entry name" value="Response_reg"/>
    <property type="match status" value="1"/>
</dbReference>
<dbReference type="PATRIC" id="fig|1489064.4.peg.432"/>
<dbReference type="SMART" id="SM00448">
    <property type="entry name" value="REC"/>
    <property type="match status" value="1"/>
</dbReference>
<organism evidence="8 9">
    <name type="scientific">Kiloniella spongiae</name>
    <dbReference type="NCBI Taxonomy" id="1489064"/>
    <lineage>
        <taxon>Bacteria</taxon>
        <taxon>Pseudomonadati</taxon>
        <taxon>Pseudomonadota</taxon>
        <taxon>Alphaproteobacteria</taxon>
        <taxon>Rhodospirillales</taxon>
        <taxon>Kiloniellaceae</taxon>
        <taxon>Kiloniella</taxon>
    </lineage>
</organism>
<dbReference type="Pfam" id="PF00196">
    <property type="entry name" value="GerE"/>
    <property type="match status" value="1"/>
</dbReference>
<dbReference type="InterPro" id="IPR058245">
    <property type="entry name" value="NreC/VraR/RcsB-like_REC"/>
</dbReference>
<reference evidence="8 9" key="1">
    <citation type="submission" date="2015-03" db="EMBL/GenBank/DDBJ databases">
        <title>Genome Sequence of Kiloniella spongiae MEBiC09566, isolated from a marine sponge.</title>
        <authorList>
            <person name="Shao Z."/>
            <person name="Wang L."/>
            <person name="Li X."/>
        </authorList>
    </citation>
    <scope>NUCLEOTIDE SEQUENCE [LARGE SCALE GENOMIC DNA]</scope>
    <source>
        <strain evidence="8 9">MEBiC09566</strain>
    </source>
</reference>
<comment type="caution">
    <text evidence="8">The sequence shown here is derived from an EMBL/GenBank/DDBJ whole genome shotgun (WGS) entry which is preliminary data.</text>
</comment>
<keyword evidence="9" id="KW-1185">Reference proteome</keyword>
<dbReference type="CDD" id="cd17535">
    <property type="entry name" value="REC_NarL-like"/>
    <property type="match status" value="1"/>
</dbReference>
<evidence type="ECO:0000259" key="6">
    <source>
        <dbReference type="PROSITE" id="PS50043"/>
    </source>
</evidence>
<dbReference type="GO" id="GO:0003677">
    <property type="term" value="F:DNA binding"/>
    <property type="evidence" value="ECO:0007669"/>
    <property type="project" value="UniProtKB-KW"/>
</dbReference>
<dbReference type="SUPFAM" id="SSF52172">
    <property type="entry name" value="CheY-like"/>
    <property type="match status" value="1"/>
</dbReference>
<dbReference type="SUPFAM" id="SSF46894">
    <property type="entry name" value="C-terminal effector domain of the bipartite response regulators"/>
    <property type="match status" value="1"/>
</dbReference>
<dbReference type="OrthoDB" id="9814495at2"/>
<evidence type="ECO:0000259" key="7">
    <source>
        <dbReference type="PROSITE" id="PS50110"/>
    </source>
</evidence>
<evidence type="ECO:0000313" key="9">
    <source>
        <dbReference type="Proteomes" id="UP000035444"/>
    </source>
</evidence>
<dbReference type="AlphaFoldDB" id="A0A0H2MS99"/>
<evidence type="ECO:0000256" key="5">
    <source>
        <dbReference type="PROSITE-ProRule" id="PRU00169"/>
    </source>
</evidence>
<protein>
    <submittedName>
        <fullName evidence="8">LuxR family transcriptional regulator</fullName>
    </submittedName>
</protein>
<dbReference type="InterPro" id="IPR039420">
    <property type="entry name" value="WalR-like"/>
</dbReference>
<dbReference type="InterPro" id="IPR001789">
    <property type="entry name" value="Sig_transdc_resp-reg_receiver"/>
</dbReference>
<evidence type="ECO:0000313" key="8">
    <source>
        <dbReference type="EMBL" id="KLN59495.1"/>
    </source>
</evidence>
<dbReference type="InterPro" id="IPR000792">
    <property type="entry name" value="Tscrpt_reg_LuxR_C"/>
</dbReference>
<dbReference type="GO" id="GO:0006355">
    <property type="term" value="P:regulation of DNA-templated transcription"/>
    <property type="evidence" value="ECO:0007669"/>
    <property type="project" value="InterPro"/>
</dbReference>
<feature type="domain" description="Response regulatory" evidence="7">
    <location>
        <begin position="9"/>
        <end position="125"/>
    </location>
</feature>